<dbReference type="AlphaFoldDB" id="A0AAJ1BDA8"/>
<name>A0AAJ1BDA8_9ACTO</name>
<dbReference type="RefSeq" id="WP_024059544.1">
    <property type="nucleotide sequence ID" value="NZ_JAGZVZ010000004.1"/>
</dbReference>
<keyword evidence="1" id="KW-0732">Signal</keyword>
<reference evidence="2" key="1">
    <citation type="submission" date="2022-01" db="EMBL/GenBank/DDBJ databases">
        <title>Collection of gut derived symbiotic bacterial strains cultured from healthy donors.</title>
        <authorList>
            <person name="Lin H."/>
            <person name="Kohout C."/>
            <person name="Waligurski E."/>
            <person name="Pamer E.G."/>
        </authorList>
    </citation>
    <scope>NUCLEOTIDE SEQUENCE</scope>
    <source>
        <strain evidence="2">DFI.7.46</strain>
    </source>
</reference>
<accession>A0AAJ1BDA8</accession>
<evidence type="ECO:0000313" key="2">
    <source>
        <dbReference type="EMBL" id="MCG4618686.1"/>
    </source>
</evidence>
<sequence length="234" mass="25421">MNNRVLRVIGICAGTALLGMGLSGCSNAETAKDSFPVEQVAAEINAATPTDEQRVSYMQQMRSQVQKQLGTEVYPQAVWDSLERGEIPSQYLASWASAMKVAREELRNQPGYTDADINKWLAAEAGVAGIKQADFSTDTLDFWRLQKLSSDQQQGKLSADLAKRIQPKLLAAQKQGDKQAAGLKINALLTQALSNTTGIQVLEPDLGAGVKLQSFAKVEQMLQRQMPQGSQPAK</sequence>
<feature type="signal peptide" evidence="1">
    <location>
        <begin position="1"/>
        <end position="28"/>
    </location>
</feature>
<organism evidence="2 3">
    <name type="scientific">Varibaculum cambriense</name>
    <dbReference type="NCBI Taxonomy" id="184870"/>
    <lineage>
        <taxon>Bacteria</taxon>
        <taxon>Bacillati</taxon>
        <taxon>Actinomycetota</taxon>
        <taxon>Actinomycetes</taxon>
        <taxon>Actinomycetales</taxon>
        <taxon>Actinomycetaceae</taxon>
        <taxon>Varibaculum</taxon>
    </lineage>
</organism>
<feature type="chain" id="PRO_5042495259" evidence="1">
    <location>
        <begin position="29"/>
        <end position="234"/>
    </location>
</feature>
<evidence type="ECO:0000313" key="3">
    <source>
        <dbReference type="Proteomes" id="UP001200537"/>
    </source>
</evidence>
<proteinExistence type="predicted"/>
<protein>
    <submittedName>
        <fullName evidence="2">Uncharacterized protein</fullName>
    </submittedName>
</protein>
<gene>
    <name evidence="2" type="ORF">L0M99_09340</name>
</gene>
<evidence type="ECO:0000256" key="1">
    <source>
        <dbReference type="SAM" id="SignalP"/>
    </source>
</evidence>
<dbReference type="PROSITE" id="PS51257">
    <property type="entry name" value="PROKAR_LIPOPROTEIN"/>
    <property type="match status" value="1"/>
</dbReference>
<dbReference type="Proteomes" id="UP001200537">
    <property type="component" value="Unassembled WGS sequence"/>
</dbReference>
<dbReference type="EMBL" id="JAKNHJ010000022">
    <property type="protein sequence ID" value="MCG4618686.1"/>
    <property type="molecule type" value="Genomic_DNA"/>
</dbReference>
<comment type="caution">
    <text evidence="2">The sequence shown here is derived from an EMBL/GenBank/DDBJ whole genome shotgun (WGS) entry which is preliminary data.</text>
</comment>